<accession>A0A9W8AYG1</accession>
<organism evidence="1 2">
    <name type="scientific">Dispira parvispora</name>
    <dbReference type="NCBI Taxonomy" id="1520584"/>
    <lineage>
        <taxon>Eukaryota</taxon>
        <taxon>Fungi</taxon>
        <taxon>Fungi incertae sedis</taxon>
        <taxon>Zoopagomycota</taxon>
        <taxon>Kickxellomycotina</taxon>
        <taxon>Dimargaritomycetes</taxon>
        <taxon>Dimargaritales</taxon>
        <taxon>Dimargaritaceae</taxon>
        <taxon>Dispira</taxon>
    </lineage>
</organism>
<gene>
    <name evidence="1" type="ORF">IWQ62_001193</name>
</gene>
<evidence type="ECO:0000313" key="2">
    <source>
        <dbReference type="Proteomes" id="UP001150925"/>
    </source>
</evidence>
<proteinExistence type="predicted"/>
<name>A0A9W8AYG1_9FUNG</name>
<evidence type="ECO:0000313" key="1">
    <source>
        <dbReference type="EMBL" id="KAJ1968532.1"/>
    </source>
</evidence>
<sequence>LKMDFYVVAVCVDPSPEFDPQHWLARILQTLPYTQLLAYYPNILRQWLYLVHKDYHALPTRKEEMNEYHRFLEEWSETEKSNKFNDQNSGFQVEEKQKNAIIPLPRGQYDMVHQSLNDKDFNLMWIDPDYTSDEYLLSRAPILLAVKYNKSSVVSLLHLILSCLYVTLPNQEALVSHPDVQKFAQAYPLYFKTNRDLFGGPADHSTSVFTQVFQTGYHLLAFPLSVVPALKTGDYQELDRLLHPPDPNDSVIRKETFLTLAIYTLTLAHKMSPDIQSQVLDKIQQLAEQSQVELPAEAIEKVKRGYVCPPMKLLENVMDYQSGRFQVALVKQR</sequence>
<feature type="non-terminal residue" evidence="1">
    <location>
        <position position="1"/>
    </location>
</feature>
<dbReference type="Proteomes" id="UP001150925">
    <property type="component" value="Unassembled WGS sequence"/>
</dbReference>
<dbReference type="AlphaFoldDB" id="A0A9W8AYG1"/>
<keyword evidence="2" id="KW-1185">Reference proteome</keyword>
<dbReference type="EMBL" id="JANBPY010000168">
    <property type="protein sequence ID" value="KAJ1968532.1"/>
    <property type="molecule type" value="Genomic_DNA"/>
</dbReference>
<comment type="caution">
    <text evidence="1">The sequence shown here is derived from an EMBL/GenBank/DDBJ whole genome shotgun (WGS) entry which is preliminary data.</text>
</comment>
<reference evidence="1" key="1">
    <citation type="submission" date="2022-07" db="EMBL/GenBank/DDBJ databases">
        <title>Phylogenomic reconstructions and comparative analyses of Kickxellomycotina fungi.</title>
        <authorList>
            <person name="Reynolds N.K."/>
            <person name="Stajich J.E."/>
            <person name="Barry K."/>
            <person name="Grigoriev I.V."/>
            <person name="Crous P."/>
            <person name="Smith M.E."/>
        </authorList>
    </citation>
    <scope>NUCLEOTIDE SEQUENCE</scope>
    <source>
        <strain evidence="1">RSA 1196</strain>
    </source>
</reference>
<protein>
    <submittedName>
        <fullName evidence="1">Uncharacterized protein</fullName>
    </submittedName>
</protein>